<dbReference type="EMBL" id="JAFBIL020000001">
    <property type="protein sequence ID" value="MBZ2206259.1"/>
    <property type="molecule type" value="Genomic_DNA"/>
</dbReference>
<reference evidence="1 2" key="1">
    <citation type="submission" date="2021-01" db="EMBL/GenBank/DDBJ databases">
        <authorList>
            <person name="Ruan W."/>
            <person name="Khan S.A."/>
            <person name="Jeon C.O."/>
        </authorList>
    </citation>
    <scope>NUCLEOTIDE SEQUENCE [LARGE SCALE GENOMIC DNA]</scope>
    <source>
        <strain evidence="1 2">R798</strain>
    </source>
</reference>
<name>A0ABS7SJ75_9BURK</name>
<comment type="caution">
    <text evidence="1">The sequence shown here is derived from an EMBL/GenBank/DDBJ whole genome shotgun (WGS) entry which is preliminary data.</text>
</comment>
<keyword evidence="2" id="KW-1185">Reference proteome</keyword>
<dbReference type="Proteomes" id="UP000809349">
    <property type="component" value="Unassembled WGS sequence"/>
</dbReference>
<dbReference type="RefSeq" id="WP_223465498.1">
    <property type="nucleotide sequence ID" value="NZ_JAFBIL020000001.1"/>
</dbReference>
<reference evidence="1 2" key="2">
    <citation type="submission" date="2021-08" db="EMBL/GenBank/DDBJ databases">
        <title>Massilia sp. R798.</title>
        <authorList>
            <person name="Baek J.H."/>
            <person name="Jung H.S."/>
            <person name="Kim K.R."/>
            <person name="Jeon C.O."/>
        </authorList>
    </citation>
    <scope>NUCLEOTIDE SEQUENCE [LARGE SCALE GENOMIC DNA]</scope>
    <source>
        <strain evidence="1 2">R798</strain>
    </source>
</reference>
<sequence length="137" mass="15217">MVDKVNSSISDEEAYAQVPSNFPRPVRLGALPGAQPKLLASHYNGRFYAPGSSPPEVFERWTVCEDLAQQLATKSLESKAGKRSHLTEAEILDQYLPRLIATHWTSEAEAKWVIRRTAELLNWPAPSSVASAQEDLK</sequence>
<organism evidence="1 2">
    <name type="scientific">Massilia soli</name>
    <dbReference type="NCBI Taxonomy" id="2792854"/>
    <lineage>
        <taxon>Bacteria</taxon>
        <taxon>Pseudomonadati</taxon>
        <taxon>Pseudomonadota</taxon>
        <taxon>Betaproteobacteria</taxon>
        <taxon>Burkholderiales</taxon>
        <taxon>Oxalobacteraceae</taxon>
        <taxon>Telluria group</taxon>
        <taxon>Massilia</taxon>
    </lineage>
</organism>
<evidence type="ECO:0000313" key="2">
    <source>
        <dbReference type="Proteomes" id="UP000809349"/>
    </source>
</evidence>
<gene>
    <name evidence="1" type="ORF">I4X03_003180</name>
</gene>
<protein>
    <submittedName>
        <fullName evidence="1">Uncharacterized protein</fullName>
    </submittedName>
</protein>
<proteinExistence type="predicted"/>
<evidence type="ECO:0000313" key="1">
    <source>
        <dbReference type="EMBL" id="MBZ2206259.1"/>
    </source>
</evidence>
<accession>A0ABS7SJ75</accession>